<organism evidence="1 2">
    <name type="scientific">Cyanomargarita calcarea GSE-NOS-MK-12-04C</name>
    <dbReference type="NCBI Taxonomy" id="2839659"/>
    <lineage>
        <taxon>Bacteria</taxon>
        <taxon>Bacillati</taxon>
        <taxon>Cyanobacteriota</taxon>
        <taxon>Cyanophyceae</taxon>
        <taxon>Nostocales</taxon>
        <taxon>Cyanomargaritaceae</taxon>
        <taxon>Cyanomargarita</taxon>
    </lineage>
</organism>
<dbReference type="Pfam" id="PF13414">
    <property type="entry name" value="TPR_11"/>
    <property type="match status" value="1"/>
</dbReference>
<name>A0A951UVQ3_9CYAN</name>
<accession>A0A951UVQ3</accession>
<dbReference type="SUPFAM" id="SSF48452">
    <property type="entry name" value="TPR-like"/>
    <property type="match status" value="1"/>
</dbReference>
<sequence length="75" mass="8563">MSKFYRAEHDAGRLANAQLNYSRAIKLNPDDWEAHYNLGQVYAQLQDLDRARASYQAKFHQNASACCLLQIFGAN</sequence>
<comment type="caution">
    <text evidence="1">The sequence shown here is derived from an EMBL/GenBank/DDBJ whole genome shotgun (WGS) entry which is preliminary data.</text>
</comment>
<dbReference type="EMBL" id="JAHHGZ010000044">
    <property type="protein sequence ID" value="MBW4671369.1"/>
    <property type="molecule type" value="Genomic_DNA"/>
</dbReference>
<dbReference type="InterPro" id="IPR011990">
    <property type="entry name" value="TPR-like_helical_dom_sf"/>
</dbReference>
<gene>
    <name evidence="1" type="ORF">KME60_29100</name>
</gene>
<proteinExistence type="predicted"/>
<dbReference type="Gene3D" id="1.25.40.10">
    <property type="entry name" value="Tetratricopeptide repeat domain"/>
    <property type="match status" value="1"/>
</dbReference>
<reference evidence="1" key="1">
    <citation type="submission" date="2021-05" db="EMBL/GenBank/DDBJ databases">
        <authorList>
            <person name="Pietrasiak N."/>
            <person name="Ward R."/>
            <person name="Stajich J.E."/>
            <person name="Kurbessoian T."/>
        </authorList>
    </citation>
    <scope>NUCLEOTIDE SEQUENCE</scope>
    <source>
        <strain evidence="1">GSE-NOS-MK-12-04C</strain>
    </source>
</reference>
<evidence type="ECO:0000313" key="2">
    <source>
        <dbReference type="Proteomes" id="UP000729701"/>
    </source>
</evidence>
<reference evidence="1" key="2">
    <citation type="journal article" date="2022" name="Microbiol. Resour. Announc.">
        <title>Metagenome Sequencing to Explore Phylogenomics of Terrestrial Cyanobacteria.</title>
        <authorList>
            <person name="Ward R.D."/>
            <person name="Stajich J.E."/>
            <person name="Johansen J.R."/>
            <person name="Huntemann M."/>
            <person name="Clum A."/>
            <person name="Foster B."/>
            <person name="Foster B."/>
            <person name="Roux S."/>
            <person name="Palaniappan K."/>
            <person name="Varghese N."/>
            <person name="Mukherjee S."/>
            <person name="Reddy T.B.K."/>
            <person name="Daum C."/>
            <person name="Copeland A."/>
            <person name="Chen I.A."/>
            <person name="Ivanova N.N."/>
            <person name="Kyrpides N.C."/>
            <person name="Shapiro N."/>
            <person name="Eloe-Fadrosh E.A."/>
            <person name="Pietrasiak N."/>
        </authorList>
    </citation>
    <scope>NUCLEOTIDE SEQUENCE</scope>
    <source>
        <strain evidence="1">GSE-NOS-MK-12-04C</strain>
    </source>
</reference>
<dbReference type="AlphaFoldDB" id="A0A951UVQ3"/>
<evidence type="ECO:0000313" key="1">
    <source>
        <dbReference type="EMBL" id="MBW4671369.1"/>
    </source>
</evidence>
<dbReference type="Proteomes" id="UP000729701">
    <property type="component" value="Unassembled WGS sequence"/>
</dbReference>
<protein>
    <submittedName>
        <fullName evidence="1">Tetratricopeptide repeat protein</fullName>
    </submittedName>
</protein>